<dbReference type="GO" id="GO:0006826">
    <property type="term" value="P:iron ion transport"/>
    <property type="evidence" value="ECO:0007669"/>
    <property type="project" value="InterPro"/>
</dbReference>
<comment type="caution">
    <text evidence="2">The sequence shown here is derived from an EMBL/GenBank/DDBJ whole genome shotgun (WGS) entry which is preliminary data.</text>
</comment>
<evidence type="ECO:0000313" key="3">
    <source>
        <dbReference type="Proteomes" id="UP000247811"/>
    </source>
</evidence>
<dbReference type="EMBL" id="QJJS01000007">
    <property type="protein sequence ID" value="PXW96127.1"/>
    <property type="molecule type" value="Genomic_DNA"/>
</dbReference>
<dbReference type="InterPro" id="IPR007845">
    <property type="entry name" value="HemS/ChuX_dom"/>
</dbReference>
<evidence type="ECO:0000313" key="2">
    <source>
        <dbReference type="EMBL" id="PXW96127.1"/>
    </source>
</evidence>
<dbReference type="Proteomes" id="UP000247811">
    <property type="component" value="Unassembled WGS sequence"/>
</dbReference>
<organism evidence="2 3">
    <name type="scientific">Sphaerotilus hippei</name>
    <dbReference type="NCBI Taxonomy" id="744406"/>
    <lineage>
        <taxon>Bacteria</taxon>
        <taxon>Pseudomonadati</taxon>
        <taxon>Pseudomonadota</taxon>
        <taxon>Betaproteobacteria</taxon>
        <taxon>Burkholderiales</taxon>
        <taxon>Sphaerotilaceae</taxon>
        <taxon>Sphaerotilus</taxon>
    </lineage>
</organism>
<protein>
    <submittedName>
        <fullName evidence="2">Putative heme degradation protein</fullName>
    </submittedName>
</protein>
<sequence>MGLNVLGVRACVAGAVARRRPPLHELAAEMGLSEGELMAAHVGAGPRHRPSAGVPLQAVRLRPRWLGLLARLESLGELTLSTRNEAGELSVTACWQPGDLEGADLELLGFDGPLRHRLHCTTRSWHQGYATEEAHACRVVRRLQFFDDRGERLCSLTLPGDGDVTAWLALVARWADPDQRPGGLLSVRPASVATRVVSPVVDALAWRRTWASSRHEQALHEAGVDLGLSAEAALQLVGARYAQPVDSEALSEVLADAALQGLSLDVSTGCGSAWLTVRSEAAGVRLDGSCRCPRLHVSGPGMDWRLCESPLHRAWLVRRPSTYGLRTSLELFAASGQRLARVAARHETLRGDPCAWRLLLEQRFGSTLH</sequence>
<dbReference type="SUPFAM" id="SSF144064">
    <property type="entry name" value="Heme iron utilization protein-like"/>
    <property type="match status" value="1"/>
</dbReference>
<reference evidence="2 3" key="1">
    <citation type="submission" date="2018-05" db="EMBL/GenBank/DDBJ databases">
        <title>Genomic Encyclopedia of Type Strains, Phase IV (KMG-IV): sequencing the most valuable type-strain genomes for metagenomic binning, comparative biology and taxonomic classification.</title>
        <authorList>
            <person name="Goeker M."/>
        </authorList>
    </citation>
    <scope>NUCLEOTIDE SEQUENCE [LARGE SCALE GENOMIC DNA]</scope>
    <source>
        <strain evidence="2 3">DSM 566</strain>
    </source>
</reference>
<keyword evidence="3" id="KW-1185">Reference proteome</keyword>
<accession>A0A318HB55</accession>
<dbReference type="Gene3D" id="3.40.1570.10">
    <property type="entry name" value="HemS/ChuS/ChuX like domains"/>
    <property type="match status" value="2"/>
</dbReference>
<evidence type="ECO:0000259" key="1">
    <source>
        <dbReference type="Pfam" id="PF05171"/>
    </source>
</evidence>
<feature type="domain" description="Haemin-degrading HemS/ChuX" evidence="1">
    <location>
        <begin position="54"/>
        <end position="173"/>
    </location>
</feature>
<dbReference type="OrthoDB" id="316630at2"/>
<dbReference type="AlphaFoldDB" id="A0A318HB55"/>
<dbReference type="RefSeq" id="WP_110400553.1">
    <property type="nucleotide sequence ID" value="NZ_QJJS01000007.1"/>
</dbReference>
<dbReference type="Pfam" id="PF05171">
    <property type="entry name" value="HemS"/>
    <property type="match status" value="2"/>
</dbReference>
<name>A0A318HB55_9BURK</name>
<proteinExistence type="predicted"/>
<dbReference type="InterPro" id="IPR053733">
    <property type="entry name" value="Heme_Transport_Util_sf"/>
</dbReference>
<feature type="domain" description="Haemin-degrading HemS/ChuX" evidence="1">
    <location>
        <begin position="229"/>
        <end position="361"/>
    </location>
</feature>
<gene>
    <name evidence="2" type="ORF">C7444_10733</name>
</gene>